<dbReference type="FunFam" id="1.10.420.10:FF:000010">
    <property type="entry name" value="Peroxidase"/>
    <property type="match status" value="1"/>
</dbReference>
<evidence type="ECO:0000256" key="1">
    <source>
        <dbReference type="ARBA" id="ARBA00000189"/>
    </source>
</evidence>
<feature type="disulfide bond" evidence="17">
    <location>
        <begin position="123"/>
        <end position="322"/>
    </location>
</feature>
<gene>
    <name evidence="21" type="primary">LOC107426124</name>
</gene>
<dbReference type="GO" id="GO:0020037">
    <property type="term" value="F:heme binding"/>
    <property type="evidence" value="ECO:0007669"/>
    <property type="project" value="UniProtKB-UniRule"/>
</dbReference>
<feature type="domain" description="Plant heme peroxidase family profile" evidence="19">
    <location>
        <begin position="31"/>
        <end position="326"/>
    </location>
</feature>
<feature type="chain" id="PRO_5028505225" description="Peroxidase" evidence="18">
    <location>
        <begin position="30"/>
        <end position="326"/>
    </location>
</feature>
<organism evidence="20 21">
    <name type="scientific">Ziziphus jujuba</name>
    <name type="common">Chinese jujube</name>
    <name type="synonym">Ziziphus sativa</name>
    <dbReference type="NCBI Taxonomy" id="326968"/>
    <lineage>
        <taxon>Eukaryota</taxon>
        <taxon>Viridiplantae</taxon>
        <taxon>Streptophyta</taxon>
        <taxon>Embryophyta</taxon>
        <taxon>Tracheophyta</taxon>
        <taxon>Spermatophyta</taxon>
        <taxon>Magnoliopsida</taxon>
        <taxon>eudicotyledons</taxon>
        <taxon>Gunneridae</taxon>
        <taxon>Pentapetalae</taxon>
        <taxon>rosids</taxon>
        <taxon>fabids</taxon>
        <taxon>Rosales</taxon>
        <taxon>Rhamnaceae</taxon>
        <taxon>Paliureae</taxon>
        <taxon>Ziziphus</taxon>
    </lineage>
</organism>
<dbReference type="Gene3D" id="1.10.520.10">
    <property type="match status" value="1"/>
</dbReference>
<comment type="similarity">
    <text evidence="18">Belongs to the peroxidase family. Classical plant (class III) peroxidase subfamily.</text>
</comment>
<comment type="function">
    <text evidence="18">Removal of H(2)O(2), oxidation of toxic reductants, biosynthesis and degradation of lignin, suberization, auxin catabolism, response to environmental stresses such as wounding, pathogen attack and oxidative stress.</text>
</comment>
<accession>A0A6P4AAD2</accession>
<keyword evidence="4 18" id="KW-0964">Secreted</keyword>
<dbReference type="InParanoid" id="A0A6P4AAD2"/>
<comment type="subcellular location">
    <subcellularLocation>
        <location evidence="18">Secreted</location>
    </subcellularLocation>
</comment>
<reference evidence="21" key="1">
    <citation type="submission" date="2025-08" db="UniProtKB">
        <authorList>
            <consortium name="RefSeq"/>
        </authorList>
    </citation>
    <scope>IDENTIFICATION</scope>
    <source>
        <tissue evidence="21">Seedling</tissue>
    </source>
</reference>
<evidence type="ECO:0000256" key="4">
    <source>
        <dbReference type="ARBA" id="ARBA00022525"/>
    </source>
</evidence>
<dbReference type="PANTHER" id="PTHR31517">
    <property type="match status" value="1"/>
</dbReference>
<dbReference type="GeneID" id="107426124"/>
<feature type="signal peptide" evidence="18">
    <location>
        <begin position="1"/>
        <end position="29"/>
    </location>
</feature>
<proteinExistence type="inferred from homology"/>
<evidence type="ECO:0000256" key="8">
    <source>
        <dbReference type="ARBA" id="ARBA00022729"/>
    </source>
</evidence>
<keyword evidence="7 16" id="KW-0479">Metal-binding</keyword>
<dbReference type="GO" id="GO:0140825">
    <property type="term" value="F:lactoperoxidase activity"/>
    <property type="evidence" value="ECO:0007669"/>
    <property type="project" value="UniProtKB-EC"/>
</dbReference>
<evidence type="ECO:0000259" key="19">
    <source>
        <dbReference type="PROSITE" id="PS50873"/>
    </source>
</evidence>
<feature type="binding site" evidence="16">
    <location>
        <position position="76"/>
    </location>
    <ligand>
        <name>Ca(2+)</name>
        <dbReference type="ChEBI" id="CHEBI:29108"/>
        <label>1</label>
    </ligand>
</feature>
<feature type="active site" description="Proton acceptor" evidence="14">
    <location>
        <position position="72"/>
    </location>
</feature>
<evidence type="ECO:0000256" key="14">
    <source>
        <dbReference type="PIRSR" id="PIRSR600823-1"/>
    </source>
</evidence>
<name>A0A6P4AAD2_ZIZJJ</name>
<feature type="binding site" evidence="16">
    <location>
        <position position="194"/>
    </location>
    <ligand>
        <name>Ca(2+)</name>
        <dbReference type="ChEBI" id="CHEBI:29108"/>
        <label>2</label>
    </ligand>
</feature>
<evidence type="ECO:0000256" key="5">
    <source>
        <dbReference type="ARBA" id="ARBA00022559"/>
    </source>
</evidence>
<evidence type="ECO:0000256" key="6">
    <source>
        <dbReference type="ARBA" id="ARBA00022617"/>
    </source>
</evidence>
<feature type="binding site" evidence="16">
    <location>
        <position position="82"/>
    </location>
    <ligand>
        <name>Ca(2+)</name>
        <dbReference type="ChEBI" id="CHEBI:29108"/>
        <label>1</label>
    </ligand>
</feature>
<feature type="binding site" description="axial binding residue" evidence="16">
    <location>
        <position position="193"/>
    </location>
    <ligand>
        <name>heme b</name>
        <dbReference type="ChEBI" id="CHEBI:60344"/>
    </ligand>
    <ligandPart>
        <name>Fe</name>
        <dbReference type="ChEBI" id="CHEBI:18248"/>
    </ligandPart>
</feature>
<evidence type="ECO:0000256" key="2">
    <source>
        <dbReference type="ARBA" id="ARBA00006873"/>
    </source>
</evidence>
<evidence type="ECO:0000256" key="17">
    <source>
        <dbReference type="PIRSR" id="PIRSR600823-5"/>
    </source>
</evidence>
<keyword evidence="11 16" id="KW-0408">Iron</keyword>
<dbReference type="EC" id="1.11.1.7" evidence="3 18"/>
<dbReference type="GO" id="GO:0006979">
    <property type="term" value="P:response to oxidative stress"/>
    <property type="evidence" value="ECO:0007669"/>
    <property type="project" value="UniProtKB-UniRule"/>
</dbReference>
<evidence type="ECO:0000313" key="21">
    <source>
        <dbReference type="RefSeq" id="XP_015891708.3"/>
    </source>
</evidence>
<dbReference type="Pfam" id="PF00141">
    <property type="entry name" value="peroxidase"/>
    <property type="match status" value="1"/>
</dbReference>
<dbReference type="FunFam" id="1.10.520.10:FF:000001">
    <property type="entry name" value="Peroxidase"/>
    <property type="match status" value="1"/>
</dbReference>
<evidence type="ECO:0000256" key="12">
    <source>
        <dbReference type="ARBA" id="ARBA00023157"/>
    </source>
</evidence>
<dbReference type="GO" id="GO:0005576">
    <property type="term" value="C:extracellular region"/>
    <property type="evidence" value="ECO:0007669"/>
    <property type="project" value="UniProtKB-SubCell"/>
</dbReference>
<evidence type="ECO:0000256" key="3">
    <source>
        <dbReference type="ARBA" id="ARBA00012313"/>
    </source>
</evidence>
<feature type="binding site" evidence="16">
    <location>
        <position position="91"/>
    </location>
    <ligand>
        <name>Ca(2+)</name>
        <dbReference type="ChEBI" id="CHEBI:29108"/>
        <label>1</label>
    </ligand>
</feature>
<feature type="binding site" evidence="16">
    <location>
        <position position="78"/>
    </location>
    <ligand>
        <name>Ca(2+)</name>
        <dbReference type="ChEBI" id="CHEBI:29108"/>
        <label>1</label>
    </ligand>
</feature>
<dbReference type="GO" id="GO:0050832">
    <property type="term" value="P:defense response to fungus"/>
    <property type="evidence" value="ECO:0007669"/>
    <property type="project" value="UniProtKB-ARBA"/>
</dbReference>
<evidence type="ECO:0000256" key="9">
    <source>
        <dbReference type="ARBA" id="ARBA00022837"/>
    </source>
</evidence>
<dbReference type="Gene3D" id="1.10.420.10">
    <property type="entry name" value="Peroxidase, domain 2"/>
    <property type="match status" value="1"/>
</dbReference>
<comment type="cofactor">
    <cofactor evidence="16 18">
        <name>Ca(2+)</name>
        <dbReference type="ChEBI" id="CHEBI:29108"/>
    </cofactor>
    <text evidence="16 18">Binds 2 calcium ions per subunit.</text>
</comment>
<dbReference type="RefSeq" id="XP_015891708.3">
    <property type="nucleotide sequence ID" value="XM_016036222.3"/>
</dbReference>
<feature type="binding site" evidence="16">
    <location>
        <position position="245"/>
    </location>
    <ligand>
        <name>Ca(2+)</name>
        <dbReference type="ChEBI" id="CHEBI:29108"/>
        <label>2</label>
    </ligand>
</feature>
<dbReference type="InterPro" id="IPR002016">
    <property type="entry name" value="Haem_peroxidase"/>
</dbReference>
<evidence type="ECO:0000256" key="15">
    <source>
        <dbReference type="PIRSR" id="PIRSR600823-2"/>
    </source>
</evidence>
<dbReference type="Proteomes" id="UP001652623">
    <property type="component" value="Chromosome 6"/>
</dbReference>
<dbReference type="PRINTS" id="PR00458">
    <property type="entry name" value="PEROXIDASE"/>
</dbReference>
<keyword evidence="8 18" id="KW-0732">Signal</keyword>
<comment type="cofactor">
    <cofactor evidence="16 18">
        <name>heme b</name>
        <dbReference type="ChEBI" id="CHEBI:60344"/>
    </cofactor>
    <text evidence="16 18">Binds 1 heme b (iron(II)-protoporphyrin IX) group per subunit.</text>
</comment>
<protein>
    <recommendedName>
        <fullName evidence="3 18">Peroxidase</fullName>
        <ecNumber evidence="3 18">1.11.1.7</ecNumber>
    </recommendedName>
</protein>
<dbReference type="KEGG" id="zju:107426124"/>
<evidence type="ECO:0000256" key="18">
    <source>
        <dbReference type="RuleBase" id="RU362060"/>
    </source>
</evidence>
<feature type="binding site" evidence="16">
    <location>
        <position position="253"/>
    </location>
    <ligand>
        <name>Ca(2+)</name>
        <dbReference type="ChEBI" id="CHEBI:29108"/>
        <label>2</label>
    </ligand>
</feature>
<dbReference type="InterPro" id="IPR033905">
    <property type="entry name" value="Secretory_peroxidase"/>
</dbReference>
<keyword evidence="9 16" id="KW-0106">Calcium</keyword>
<dbReference type="InterPro" id="IPR019793">
    <property type="entry name" value="Peroxidases_heam-ligand_BS"/>
</dbReference>
<dbReference type="CDD" id="cd00693">
    <property type="entry name" value="secretory_peroxidase"/>
    <property type="match status" value="1"/>
</dbReference>
<dbReference type="GO" id="GO:0046872">
    <property type="term" value="F:metal ion binding"/>
    <property type="evidence" value="ECO:0007669"/>
    <property type="project" value="UniProtKB-UniRule"/>
</dbReference>
<evidence type="ECO:0000256" key="13">
    <source>
        <dbReference type="ARBA" id="ARBA00023324"/>
    </source>
</evidence>
<evidence type="ECO:0000256" key="16">
    <source>
        <dbReference type="PIRSR" id="PIRSR600823-3"/>
    </source>
</evidence>
<feature type="disulfide bond" evidence="17">
    <location>
        <begin position="74"/>
        <end position="79"/>
    </location>
</feature>
<evidence type="ECO:0000256" key="7">
    <source>
        <dbReference type="ARBA" id="ARBA00022723"/>
    </source>
</evidence>
<comment type="catalytic activity">
    <reaction evidence="1 18">
        <text>2 a phenolic donor + H2O2 = 2 a phenolic radical donor + 2 H2O</text>
        <dbReference type="Rhea" id="RHEA:56136"/>
        <dbReference type="ChEBI" id="CHEBI:15377"/>
        <dbReference type="ChEBI" id="CHEBI:16240"/>
        <dbReference type="ChEBI" id="CHEBI:139520"/>
        <dbReference type="ChEBI" id="CHEBI:139521"/>
        <dbReference type="EC" id="1.11.1.7"/>
    </reaction>
</comment>
<sequence>MGTSCCFTRLIVSLFLLVCFAANATMVHGQGLHVGFYKATCPKAEVIVRSTVGSHFNSNPSIAPALLNLHFHDCFVRGCDASILIDGRTAEKMAEPNLGLRGYNVIEDAKSQLEAECPGVVSCADILALAARDSVVLTGGPSWSVPTGRRDGRVSIASNVNFPSFRYSTETLTKKFAEKGLNVLDLVTLVGAHTIGTSACQFFSYRLYNFSAANSVDPSMDPVYATQLQKLCPQNGDATARVALDTVSPHHFDVSFYRNLRNGRGTLEVDQKLWSDIPTRNAVQHFLVGGGSNFHGKFGSSMVKMGNIDVKTGTEGEIRRICSAIN</sequence>
<feature type="disulfide bond" evidence="17">
    <location>
        <begin position="200"/>
        <end position="232"/>
    </location>
</feature>
<evidence type="ECO:0000256" key="10">
    <source>
        <dbReference type="ARBA" id="ARBA00023002"/>
    </source>
</evidence>
<keyword evidence="6 18" id="KW-0349">Heme</keyword>
<feature type="disulfide bond" evidence="17">
    <location>
        <begin position="41"/>
        <end position="117"/>
    </location>
</feature>
<keyword evidence="5 18" id="KW-0575">Peroxidase</keyword>
<dbReference type="InterPro" id="IPR010255">
    <property type="entry name" value="Haem_peroxidase_sf"/>
</dbReference>
<dbReference type="GO" id="GO:0042744">
    <property type="term" value="P:hydrogen peroxide catabolic process"/>
    <property type="evidence" value="ECO:0007669"/>
    <property type="project" value="UniProtKB-KW"/>
</dbReference>
<feature type="binding site" evidence="16">
    <location>
        <position position="73"/>
    </location>
    <ligand>
        <name>Ca(2+)</name>
        <dbReference type="ChEBI" id="CHEBI:29108"/>
        <label>1</label>
    </ligand>
</feature>
<evidence type="ECO:0000256" key="11">
    <source>
        <dbReference type="ARBA" id="ARBA00023004"/>
    </source>
</evidence>
<dbReference type="PRINTS" id="PR00461">
    <property type="entry name" value="PLPEROXIDASE"/>
</dbReference>
<keyword evidence="12 17" id="KW-1015">Disulfide bond</keyword>
<keyword evidence="10 18" id="KW-0560">Oxidoreductase</keyword>
<dbReference type="PROSITE" id="PS50873">
    <property type="entry name" value="PEROXIDASE_4"/>
    <property type="match status" value="1"/>
</dbReference>
<feature type="binding site" evidence="15">
    <location>
        <position position="163"/>
    </location>
    <ligand>
        <name>substrate</name>
    </ligand>
</feature>
<dbReference type="AlphaFoldDB" id="A0A6P4AAD2"/>
<dbReference type="SUPFAM" id="SSF48113">
    <property type="entry name" value="Heme-dependent peroxidases"/>
    <property type="match status" value="1"/>
</dbReference>
<keyword evidence="20" id="KW-1185">Reference proteome</keyword>
<keyword evidence="13 18" id="KW-0376">Hydrogen peroxide</keyword>
<comment type="similarity">
    <text evidence="2">Belongs to the peroxidase family. Ascorbate peroxidase subfamily.</text>
</comment>
<dbReference type="PANTHER" id="PTHR31517:SF84">
    <property type="entry name" value="PEROXIDASE"/>
    <property type="match status" value="1"/>
</dbReference>
<dbReference type="PROSITE" id="PS00435">
    <property type="entry name" value="PEROXIDASE_1"/>
    <property type="match status" value="1"/>
</dbReference>
<dbReference type="InterPro" id="IPR000823">
    <property type="entry name" value="Peroxidase_pln"/>
</dbReference>
<evidence type="ECO:0000313" key="20">
    <source>
        <dbReference type="Proteomes" id="UP001652623"/>
    </source>
</evidence>
<feature type="binding site" evidence="16">
    <location>
        <position position="80"/>
    </location>
    <ligand>
        <name>Ca(2+)</name>
        <dbReference type="ChEBI" id="CHEBI:29108"/>
        <label>1</label>
    </ligand>
</feature>